<name>A0A1J5PCY3_9ZZZZ</name>
<evidence type="ECO:0000313" key="1">
    <source>
        <dbReference type="EMBL" id="OIQ63091.1"/>
    </source>
</evidence>
<dbReference type="AlphaFoldDB" id="A0A1J5PCY3"/>
<protein>
    <submittedName>
        <fullName evidence="1">Uncharacterized protein</fullName>
    </submittedName>
</protein>
<reference evidence="1" key="1">
    <citation type="submission" date="2016-10" db="EMBL/GenBank/DDBJ databases">
        <title>Sequence of Gallionella enrichment culture.</title>
        <authorList>
            <person name="Poehlein A."/>
            <person name="Muehling M."/>
            <person name="Daniel R."/>
        </authorList>
    </citation>
    <scope>NUCLEOTIDE SEQUENCE</scope>
</reference>
<sequence>MMARIAPLDRDRKVQITMIAVQRKRLVVLNTSLSAIRQSEKVIEQKMPNRIGWGKTP</sequence>
<organism evidence="1">
    <name type="scientific">mine drainage metagenome</name>
    <dbReference type="NCBI Taxonomy" id="410659"/>
    <lineage>
        <taxon>unclassified sequences</taxon>
        <taxon>metagenomes</taxon>
        <taxon>ecological metagenomes</taxon>
    </lineage>
</organism>
<gene>
    <name evidence="1" type="ORF">GALL_553710</name>
</gene>
<dbReference type="EMBL" id="MLJW01009319">
    <property type="protein sequence ID" value="OIQ63091.1"/>
    <property type="molecule type" value="Genomic_DNA"/>
</dbReference>
<comment type="caution">
    <text evidence="1">The sequence shown here is derived from an EMBL/GenBank/DDBJ whole genome shotgun (WGS) entry which is preliminary data.</text>
</comment>
<accession>A0A1J5PCY3</accession>
<proteinExistence type="predicted"/>